<accession>A0A914RKM2</accession>
<dbReference type="AlphaFoldDB" id="A0A914RKM2"/>
<feature type="region of interest" description="Disordered" evidence="1">
    <location>
        <begin position="188"/>
        <end position="352"/>
    </location>
</feature>
<sequence>AAETEQYFTSSVSIPFIFSKKTTEIFKGLHDGAKFIVFHRQVAFTIKVVFIYTSGSVMHIHFAVRAYWHTSVMNHVVLNAHNLLQLSSELCASNEMINSTTIRGDIGSDAFPDEAEISLDVAYMFSWRRDSPMRILFTLQRHLEEEKPPVLDMELMPELVAEEPLPQTSVAMSSALDTPHTYIITPVVGSPSKPVFDGPTAAKQPKLTPTSSFDTKKKRKPSSPTKKQQPASPAPPIQRMIGISPLAKGPPPLVRQDKAEGAAQAKKNTTNSQSVAADTNSDSSTSNSNKSQSSADSAQSTNTTNSQTSTNTTKPSSSNNSHNSQSSQSSQANTSGSQPNTNNSLASRSSPG</sequence>
<feature type="compositionally biased region" description="Polar residues" evidence="1">
    <location>
        <begin position="266"/>
        <end position="275"/>
    </location>
</feature>
<name>A0A914RKM2_PAREQ</name>
<dbReference type="Proteomes" id="UP000887564">
    <property type="component" value="Unplaced"/>
</dbReference>
<proteinExistence type="predicted"/>
<dbReference type="WBParaSite" id="PEQ_0000700201-mRNA-1">
    <property type="protein sequence ID" value="PEQ_0000700201-mRNA-1"/>
    <property type="gene ID" value="PEQ_0000700201"/>
</dbReference>
<keyword evidence="2" id="KW-1185">Reference proteome</keyword>
<evidence type="ECO:0000313" key="3">
    <source>
        <dbReference type="WBParaSite" id="PEQ_0000700201-mRNA-1"/>
    </source>
</evidence>
<evidence type="ECO:0000256" key="1">
    <source>
        <dbReference type="SAM" id="MobiDB-lite"/>
    </source>
</evidence>
<protein>
    <submittedName>
        <fullName evidence="3">Uncharacterized protein</fullName>
    </submittedName>
</protein>
<evidence type="ECO:0000313" key="2">
    <source>
        <dbReference type="Proteomes" id="UP000887564"/>
    </source>
</evidence>
<feature type="compositionally biased region" description="Low complexity" evidence="1">
    <location>
        <begin position="276"/>
        <end position="338"/>
    </location>
</feature>
<organism evidence="2 3">
    <name type="scientific">Parascaris equorum</name>
    <name type="common">Equine roundworm</name>
    <dbReference type="NCBI Taxonomy" id="6256"/>
    <lineage>
        <taxon>Eukaryota</taxon>
        <taxon>Metazoa</taxon>
        <taxon>Ecdysozoa</taxon>
        <taxon>Nematoda</taxon>
        <taxon>Chromadorea</taxon>
        <taxon>Rhabditida</taxon>
        <taxon>Spirurina</taxon>
        <taxon>Ascaridomorpha</taxon>
        <taxon>Ascaridoidea</taxon>
        <taxon>Ascarididae</taxon>
        <taxon>Parascaris</taxon>
    </lineage>
</organism>
<reference evidence="3" key="1">
    <citation type="submission" date="2022-11" db="UniProtKB">
        <authorList>
            <consortium name="WormBaseParasite"/>
        </authorList>
    </citation>
    <scope>IDENTIFICATION</scope>
</reference>
<feature type="compositionally biased region" description="Polar residues" evidence="1">
    <location>
        <begin position="339"/>
        <end position="352"/>
    </location>
</feature>